<comment type="caution">
    <text evidence="1">The sequence shown here is derived from an EMBL/GenBank/DDBJ whole genome shotgun (WGS) entry which is preliminary data.</text>
</comment>
<dbReference type="EMBL" id="BQKE01000005">
    <property type="protein sequence ID" value="GJM64302.1"/>
    <property type="molecule type" value="Genomic_DNA"/>
</dbReference>
<keyword evidence="2" id="KW-1185">Reference proteome</keyword>
<reference evidence="1 2" key="1">
    <citation type="submission" date="2021-12" db="EMBL/GenBank/DDBJ databases">
        <title>Genome sequencing of bacteria with rrn-lacking chromosome and rrn-plasmid.</title>
        <authorList>
            <person name="Anda M."/>
            <person name="Iwasaki W."/>
        </authorList>
    </citation>
    <scope>NUCLEOTIDE SEQUENCE [LARGE SCALE GENOMIC DNA]</scope>
    <source>
        <strain evidence="1 2">NBRC 15940</strain>
    </source>
</reference>
<accession>A0AAN5AMZ5</accession>
<gene>
    <name evidence="1" type="ORF">PEDI_48540</name>
</gene>
<evidence type="ECO:0000313" key="2">
    <source>
        <dbReference type="Proteomes" id="UP001310022"/>
    </source>
</evidence>
<dbReference type="AlphaFoldDB" id="A0AAN5AMZ5"/>
<organism evidence="1 2">
    <name type="scientific">Persicobacter diffluens</name>
    <dbReference type="NCBI Taxonomy" id="981"/>
    <lineage>
        <taxon>Bacteria</taxon>
        <taxon>Pseudomonadati</taxon>
        <taxon>Bacteroidota</taxon>
        <taxon>Cytophagia</taxon>
        <taxon>Cytophagales</taxon>
        <taxon>Persicobacteraceae</taxon>
        <taxon>Persicobacter</taxon>
    </lineage>
</organism>
<evidence type="ECO:0000313" key="1">
    <source>
        <dbReference type="EMBL" id="GJM64302.1"/>
    </source>
</evidence>
<protein>
    <submittedName>
        <fullName evidence="1">Uncharacterized protein</fullName>
    </submittedName>
</protein>
<name>A0AAN5AMZ5_9BACT</name>
<proteinExistence type="predicted"/>
<dbReference type="Proteomes" id="UP001310022">
    <property type="component" value="Unassembled WGS sequence"/>
</dbReference>
<sequence>MMGMIFLISYKNAYGGFFLSSDYFSTLSDDLFPFYKIRGGPFFFMPHPSFRNTRFAA</sequence>